<proteinExistence type="predicted"/>
<evidence type="ECO:0008006" key="4">
    <source>
        <dbReference type="Google" id="ProtNLM"/>
    </source>
</evidence>
<dbReference type="OrthoDB" id="2318528at2759"/>
<feature type="chain" id="PRO_5034484547" description="Cupredoxin" evidence="1">
    <location>
        <begin position="24"/>
        <end position="122"/>
    </location>
</feature>
<evidence type="ECO:0000313" key="2">
    <source>
        <dbReference type="EMBL" id="GES76080.1"/>
    </source>
</evidence>
<dbReference type="Proteomes" id="UP000615446">
    <property type="component" value="Unassembled WGS sequence"/>
</dbReference>
<organism evidence="2 3">
    <name type="scientific">Rhizophagus clarus</name>
    <dbReference type="NCBI Taxonomy" id="94130"/>
    <lineage>
        <taxon>Eukaryota</taxon>
        <taxon>Fungi</taxon>
        <taxon>Fungi incertae sedis</taxon>
        <taxon>Mucoromycota</taxon>
        <taxon>Glomeromycotina</taxon>
        <taxon>Glomeromycetes</taxon>
        <taxon>Glomerales</taxon>
        <taxon>Glomeraceae</taxon>
        <taxon>Rhizophagus</taxon>
    </lineage>
</organism>
<dbReference type="AlphaFoldDB" id="A0A8H3KYC7"/>
<comment type="caution">
    <text evidence="2">The sequence shown here is derived from an EMBL/GenBank/DDBJ whole genome shotgun (WGS) entry which is preliminary data.</text>
</comment>
<feature type="signal peptide" evidence="1">
    <location>
        <begin position="1"/>
        <end position="23"/>
    </location>
</feature>
<gene>
    <name evidence="2" type="ORF">RCL2_000348200</name>
</gene>
<keyword evidence="1" id="KW-0732">Signal</keyword>
<name>A0A8H3KYC7_9GLOM</name>
<protein>
    <recommendedName>
        <fullName evidence="4">Cupredoxin</fullName>
    </recommendedName>
</protein>
<reference evidence="2" key="1">
    <citation type="submission" date="2019-10" db="EMBL/GenBank/DDBJ databases">
        <title>Conservation and host-specific expression of non-tandemly repeated heterogenous ribosome RNA gene in arbuscular mycorrhizal fungi.</title>
        <authorList>
            <person name="Maeda T."/>
            <person name="Kobayashi Y."/>
            <person name="Nakagawa T."/>
            <person name="Ezawa T."/>
            <person name="Yamaguchi K."/>
            <person name="Bino T."/>
            <person name="Nishimoto Y."/>
            <person name="Shigenobu S."/>
            <person name="Kawaguchi M."/>
        </authorList>
    </citation>
    <scope>NUCLEOTIDE SEQUENCE</scope>
    <source>
        <strain evidence="2">HR1</strain>
    </source>
</reference>
<evidence type="ECO:0000256" key="1">
    <source>
        <dbReference type="SAM" id="SignalP"/>
    </source>
</evidence>
<dbReference type="EMBL" id="BLAL01000018">
    <property type="protein sequence ID" value="GES76080.1"/>
    <property type="molecule type" value="Genomic_DNA"/>
</dbReference>
<sequence length="122" mass="13968">MFQKNMIIYFLVILVFAVNYSNAIDVKVGDGYNAFDPMIVTAYYDEPVTFIRIGTKTFILDEYDHCTKSERPDSFHAVLTEEQPKVTFIPKNTGRTEFRIHTNEPSCGWIGVKHSPCIIIAL</sequence>
<accession>A0A8H3KYC7</accession>
<evidence type="ECO:0000313" key="3">
    <source>
        <dbReference type="Proteomes" id="UP000615446"/>
    </source>
</evidence>